<dbReference type="PROSITE" id="PS50088">
    <property type="entry name" value="ANK_REPEAT"/>
    <property type="match status" value="1"/>
</dbReference>
<dbReference type="Pfam" id="PF00023">
    <property type="entry name" value="Ank"/>
    <property type="match status" value="1"/>
</dbReference>
<accession>A0A2N8KYP5</accession>
<dbReference type="InterPro" id="IPR036770">
    <property type="entry name" value="Ankyrin_rpt-contain_sf"/>
</dbReference>
<gene>
    <name evidence="5" type="ORF">C1O66_14330</name>
</gene>
<feature type="repeat" description="ANK" evidence="3">
    <location>
        <begin position="310"/>
        <end position="343"/>
    </location>
</feature>
<dbReference type="SUPFAM" id="SSF48403">
    <property type="entry name" value="Ankyrin repeat"/>
    <property type="match status" value="1"/>
</dbReference>
<keyword evidence="6" id="KW-1185">Reference proteome</keyword>
<protein>
    <submittedName>
        <fullName evidence="5">Uncharacterized protein</fullName>
    </submittedName>
</protein>
<dbReference type="AlphaFoldDB" id="A0A2N8KYP5"/>
<evidence type="ECO:0000256" key="3">
    <source>
        <dbReference type="PROSITE-ProRule" id="PRU00023"/>
    </source>
</evidence>
<proteinExistence type="predicted"/>
<organism evidence="5 6">
    <name type="scientific">Kinneretia aquatilis</name>
    <dbReference type="NCBI Taxonomy" id="2070761"/>
    <lineage>
        <taxon>Bacteria</taxon>
        <taxon>Pseudomonadati</taxon>
        <taxon>Pseudomonadota</taxon>
        <taxon>Betaproteobacteria</taxon>
        <taxon>Burkholderiales</taxon>
        <taxon>Sphaerotilaceae</taxon>
        <taxon>Roseateles</taxon>
    </lineage>
</organism>
<keyword evidence="2 3" id="KW-0040">ANK repeat</keyword>
<evidence type="ECO:0000256" key="4">
    <source>
        <dbReference type="SAM" id="MobiDB-lite"/>
    </source>
</evidence>
<evidence type="ECO:0000313" key="5">
    <source>
        <dbReference type="EMBL" id="PND38585.1"/>
    </source>
</evidence>
<dbReference type="Proteomes" id="UP000235916">
    <property type="component" value="Unassembled WGS sequence"/>
</dbReference>
<name>A0A2N8KYP5_9BURK</name>
<dbReference type="PROSITE" id="PS50297">
    <property type="entry name" value="ANK_REP_REGION"/>
    <property type="match status" value="1"/>
</dbReference>
<dbReference type="PANTHER" id="PTHR24136">
    <property type="entry name" value="SOWAH (DROSOPHILA) HOMOLOG"/>
    <property type="match status" value="1"/>
</dbReference>
<feature type="region of interest" description="Disordered" evidence="4">
    <location>
        <begin position="510"/>
        <end position="537"/>
    </location>
</feature>
<keyword evidence="1" id="KW-0677">Repeat</keyword>
<dbReference type="InterPro" id="IPR002110">
    <property type="entry name" value="Ankyrin_rpt"/>
</dbReference>
<evidence type="ECO:0000256" key="1">
    <source>
        <dbReference type="ARBA" id="ARBA00022737"/>
    </source>
</evidence>
<comment type="caution">
    <text evidence="5">The sequence shown here is derived from an EMBL/GenBank/DDBJ whole genome shotgun (WGS) entry which is preliminary data.</text>
</comment>
<dbReference type="EMBL" id="POSP01000003">
    <property type="protein sequence ID" value="PND38585.1"/>
    <property type="molecule type" value="Genomic_DNA"/>
</dbReference>
<dbReference type="OrthoDB" id="127805at2"/>
<evidence type="ECO:0000313" key="6">
    <source>
        <dbReference type="Proteomes" id="UP000235916"/>
    </source>
</evidence>
<dbReference type="GO" id="GO:0016567">
    <property type="term" value="P:protein ubiquitination"/>
    <property type="evidence" value="ECO:0007669"/>
    <property type="project" value="TreeGrafter"/>
</dbReference>
<dbReference type="InterPro" id="IPR051573">
    <property type="entry name" value="Ankyrin-SOCS_box_domain"/>
</dbReference>
<evidence type="ECO:0000256" key="2">
    <source>
        <dbReference type="ARBA" id="ARBA00023043"/>
    </source>
</evidence>
<dbReference type="Gene3D" id="1.25.40.20">
    <property type="entry name" value="Ankyrin repeat-containing domain"/>
    <property type="match status" value="2"/>
</dbReference>
<sequence length="537" mass="57361">MNTPQALQPQLPERADLQQLKRRARELLRAWQAGEADSLARAAPYFQHPKTGQTPKLSAAQLVIARELGFASWPALQRAVMAQAQARQLGQTALITRALALALGRGWDSPQPERALALLQAARVKAGACPPELRPALALVQGDLDALGPLPAAALRLPPFDAPALAYVCFSSLHRLGEPWAEQLRQSAQSLLAGTPRETLNRLHMPDEEPGTGTPLQLPLLYGAIARARSPELAAALLAAGAEPNDGESLYHACEDPERGRAALQIRQLCAHGARWTGTNALLRLLDFEDPEGLALALSLGAEVNEAGPQGGHALHHALRRGRSPACLRLLLEQGAELSARDAQGHMPATLAALLGESAALELLAARGARPELPAVRERFLAACAAADAPRARALLAELPDLLHHMDAQTLRLLPDQAQRRAHESVALMLSLGWPVNTPGDWEASALNQAAFNGDAALIQRLLAHGARWDERNGYGGDVMGSLLHAAAHLPQPGGDYLASLQLLLAAGAPRPDAEDREDLPEALQAWLDDTEPEQGR</sequence>
<dbReference type="GO" id="GO:0045732">
    <property type="term" value="P:positive regulation of protein catabolic process"/>
    <property type="evidence" value="ECO:0007669"/>
    <property type="project" value="TreeGrafter"/>
</dbReference>
<reference evidence="5 6" key="1">
    <citation type="submission" date="2018-01" db="EMBL/GenBank/DDBJ databases">
        <title>Draft genome sequence of Paucibacter aquatile CR182 isolated from freshwater of the Nakdong River.</title>
        <authorList>
            <person name="Choi A."/>
            <person name="Chung E.J."/>
        </authorList>
    </citation>
    <scope>NUCLEOTIDE SEQUENCE [LARGE SCALE GENOMIC DNA]</scope>
    <source>
        <strain evidence="5 6">CR182</strain>
    </source>
</reference>
<dbReference type="SMART" id="SM00248">
    <property type="entry name" value="ANK"/>
    <property type="match status" value="5"/>
</dbReference>
<dbReference type="PANTHER" id="PTHR24136:SF15">
    <property type="entry name" value="ANK_REP_REGION DOMAIN-CONTAINING PROTEIN"/>
    <property type="match status" value="1"/>
</dbReference>
<dbReference type="RefSeq" id="WP_102768503.1">
    <property type="nucleotide sequence ID" value="NZ_POSP01000003.1"/>
</dbReference>